<dbReference type="Proteomes" id="UP000198462">
    <property type="component" value="Unassembled WGS sequence"/>
</dbReference>
<dbReference type="AlphaFoldDB" id="A0A219B1G5"/>
<dbReference type="EMBL" id="NFZT01000001">
    <property type="protein sequence ID" value="OWV32187.1"/>
    <property type="molecule type" value="Genomic_DNA"/>
</dbReference>
<organism evidence="1 2">
    <name type="scientific">Pacificimonas flava</name>
    <dbReference type="NCBI Taxonomy" id="1234595"/>
    <lineage>
        <taxon>Bacteria</taxon>
        <taxon>Pseudomonadati</taxon>
        <taxon>Pseudomonadota</taxon>
        <taxon>Alphaproteobacteria</taxon>
        <taxon>Sphingomonadales</taxon>
        <taxon>Sphingosinicellaceae</taxon>
        <taxon>Pacificimonas</taxon>
    </lineage>
</organism>
<accession>A0A219B1G5</accession>
<comment type="caution">
    <text evidence="1">The sequence shown here is derived from an EMBL/GenBank/DDBJ whole genome shotgun (WGS) entry which is preliminary data.</text>
</comment>
<reference evidence="2" key="1">
    <citation type="submission" date="2017-05" db="EMBL/GenBank/DDBJ databases">
        <authorList>
            <person name="Lin X."/>
        </authorList>
    </citation>
    <scope>NUCLEOTIDE SEQUENCE [LARGE SCALE GENOMIC DNA]</scope>
    <source>
        <strain evidence="2">JLT2012</strain>
    </source>
</reference>
<proteinExistence type="predicted"/>
<keyword evidence="2" id="KW-1185">Reference proteome</keyword>
<evidence type="ECO:0000313" key="2">
    <source>
        <dbReference type="Proteomes" id="UP000198462"/>
    </source>
</evidence>
<name>A0A219B1G5_9SPHN</name>
<gene>
    <name evidence="1" type="ORF">B5C34_01115</name>
</gene>
<protein>
    <submittedName>
        <fullName evidence="1">Uncharacterized protein</fullName>
    </submittedName>
</protein>
<evidence type="ECO:0000313" key="1">
    <source>
        <dbReference type="EMBL" id="OWV32187.1"/>
    </source>
</evidence>
<dbReference type="RefSeq" id="WP_088710984.1">
    <property type="nucleotide sequence ID" value="NZ_NFZT01000001.1"/>
</dbReference>
<sequence length="139" mass="15151">MPGCSSDAAADGGIADYGNGAQIVFRTDAAESFPISSSVADVLFSLSSQERLRLLLEAGKTQLLCANQYESESERFSYFRRLVDAGLLDAERVTDPDKMMGRPCDEAQVKLTSTDKGKEAQNFLGWLLVEGLEFKTAEN</sequence>